<sequence length="583" mass="63941">MCALLRCFDSAAATVVDVVDTCLQLIQACRRSGRLDRMEGCLRGRLMEHEAAEIPMMCFIGALRKPQDCKWLRGRLSSHPYPPMVRGVIVSLYNCEQLRLSEWVDDLLYCATEGCFPVDVGNMHLHFSRHSPEIATALGKALLAASSPQLAAGRALHVIRQHALKWSSRCRSREERTRWLGEGFYMVVCAVFKGLIGFVPPEAVLETVLLLNGFGQDTADSEALVSTALSKVDPAELARLILPLREEDELVTGLSWLGQKGSELCNRLCLSLLYRGLLASVAAATALMAVAAGGLPYRHRLEFVSRALEVHRPEQCVPLSLAVCRLMEAPDTDADLAGKMLSSARNATLQCADALTAASLYEVFLRAGRRWAPLVAELLFIPTAVDGEEIFRRVVTSEYDFVSKPNTLMRLLGLLLLLLPAVILAVRHHRTIPGTSLLQQKSVAPVDSPDARVLERDTPRLMSTGIEEELPQSAYKPEILSPETKAQLGFFSRMLARLGAESGQLHTPARSEDISKFMNFRQTKCCAPEVKGFDAFAESEGQPVRAENISVNLQQLRAVNLDGEADLFSGGHGQGLPGFGLLV</sequence>
<comment type="caution">
    <text evidence="1">The sequence shown here is derived from an EMBL/GenBank/DDBJ whole genome shotgun (WGS) entry which is preliminary data.</text>
</comment>
<dbReference type="EMBL" id="JABANO010000467">
    <property type="protein sequence ID" value="KAF4759196.1"/>
    <property type="molecule type" value="Genomic_DNA"/>
</dbReference>
<dbReference type="Proteomes" id="UP000553632">
    <property type="component" value="Unassembled WGS sequence"/>
</dbReference>
<evidence type="ECO:0000313" key="2">
    <source>
        <dbReference type="Proteomes" id="UP000553632"/>
    </source>
</evidence>
<protein>
    <submittedName>
        <fullName evidence="1">Delta 8 Fatty Acid Desaturase</fullName>
    </submittedName>
</protein>
<reference evidence="1 2" key="1">
    <citation type="submission" date="2020-04" db="EMBL/GenBank/DDBJ databases">
        <title>Perkinsus olseni comparative genomics.</title>
        <authorList>
            <person name="Bogema D.R."/>
        </authorList>
    </citation>
    <scope>NUCLEOTIDE SEQUENCE [LARGE SCALE GENOMIC DNA]</scope>
    <source>
        <strain evidence="1 2">ATCC PRA-207</strain>
    </source>
</reference>
<proteinExistence type="predicted"/>
<keyword evidence="2" id="KW-1185">Reference proteome</keyword>
<organism evidence="1 2">
    <name type="scientific">Perkinsus olseni</name>
    <name type="common">Perkinsus atlanticus</name>
    <dbReference type="NCBI Taxonomy" id="32597"/>
    <lineage>
        <taxon>Eukaryota</taxon>
        <taxon>Sar</taxon>
        <taxon>Alveolata</taxon>
        <taxon>Perkinsozoa</taxon>
        <taxon>Perkinsea</taxon>
        <taxon>Perkinsida</taxon>
        <taxon>Perkinsidae</taxon>
        <taxon>Perkinsus</taxon>
    </lineage>
</organism>
<evidence type="ECO:0000313" key="1">
    <source>
        <dbReference type="EMBL" id="KAF4759196.1"/>
    </source>
</evidence>
<feature type="non-terminal residue" evidence="1">
    <location>
        <position position="1"/>
    </location>
</feature>
<dbReference type="AlphaFoldDB" id="A0A7J6UQD7"/>
<name>A0A7J6UQD7_PEROL</name>
<accession>A0A7J6UQD7</accession>
<gene>
    <name evidence="1" type="primary">SLD1_6</name>
    <name evidence="1" type="ORF">FOZ63_028605</name>
</gene>